<protein>
    <submittedName>
        <fullName evidence="1">Gfo/Idh/MocA family oxidoreductase</fullName>
    </submittedName>
</protein>
<accession>A0AAW5E3A2</accession>
<name>A0AAW5E3A2_9BACI</name>
<sequence length="298" mass="33634">MEIKIGIIGLDSSHALEFTKILHDQNHPFHIKGAKVTAALPFPAPDLPLSYTRIDTFTKEITKCKEIQIKSSIHEVMVDSDAILLTSVDAKNRLKVFKELSLYRKPIFIDKPLALSVEEVDAMIRVCEESGTPFMSASALRYDTELTKAVKQCGTEIQGIYVYGPLPFEEGFPGYYWYGIHMVEVLITVLGVNIKKVICEKNDHFEWVVVEWDDGRTAAIRGDRTNFSQFGALIHTKQETIPVNIGEGVKPFYASLLEEIIQFFQTRKSPVSIEEMKAVIQLVDAINGSLYPNEKSNY</sequence>
<dbReference type="Gene3D" id="3.40.50.720">
    <property type="entry name" value="NAD(P)-binding Rossmann-like Domain"/>
    <property type="match status" value="1"/>
</dbReference>
<comment type="caution">
    <text evidence="1">The sequence shown here is derived from an EMBL/GenBank/DDBJ whole genome shotgun (WGS) entry which is preliminary data.</text>
</comment>
<dbReference type="SUPFAM" id="SSF51735">
    <property type="entry name" value="NAD(P)-binding Rossmann-fold domains"/>
    <property type="match status" value="1"/>
</dbReference>
<keyword evidence="2" id="KW-1185">Reference proteome</keyword>
<dbReference type="RefSeq" id="WP_240252905.1">
    <property type="nucleotide sequence ID" value="NZ_JAKTTI010000003.1"/>
</dbReference>
<evidence type="ECO:0000313" key="2">
    <source>
        <dbReference type="Proteomes" id="UP001431131"/>
    </source>
</evidence>
<dbReference type="EMBL" id="JAKTTI010000003">
    <property type="protein sequence ID" value="MCH1624471.1"/>
    <property type="molecule type" value="Genomic_DNA"/>
</dbReference>
<proteinExistence type="predicted"/>
<organism evidence="1 2">
    <name type="scientific">Fredinandcohnia quinoae</name>
    <dbReference type="NCBI Taxonomy" id="2918902"/>
    <lineage>
        <taxon>Bacteria</taxon>
        <taxon>Bacillati</taxon>
        <taxon>Bacillota</taxon>
        <taxon>Bacilli</taxon>
        <taxon>Bacillales</taxon>
        <taxon>Bacillaceae</taxon>
        <taxon>Fredinandcohnia</taxon>
    </lineage>
</organism>
<reference evidence="1" key="1">
    <citation type="submission" date="2022-02" db="EMBL/GenBank/DDBJ databases">
        <title>Fredinandcohnia quinoae sp. nov. isolated from Chenopodium quinoa seeds.</title>
        <authorList>
            <person name="Saati-Santamaria Z."/>
            <person name="Flores-Felix J.D."/>
            <person name="Igual J.M."/>
            <person name="Velazquez E."/>
            <person name="Garcia-Fraile P."/>
            <person name="Martinez-Molina E."/>
        </authorList>
    </citation>
    <scope>NUCLEOTIDE SEQUENCE</scope>
    <source>
        <strain evidence="1">SECRCQ15</strain>
    </source>
</reference>
<evidence type="ECO:0000313" key="1">
    <source>
        <dbReference type="EMBL" id="MCH1624471.1"/>
    </source>
</evidence>
<dbReference type="Proteomes" id="UP001431131">
    <property type="component" value="Unassembled WGS sequence"/>
</dbReference>
<gene>
    <name evidence="1" type="ORF">MJG50_03960</name>
</gene>
<dbReference type="AlphaFoldDB" id="A0AAW5E3A2"/>
<dbReference type="InterPro" id="IPR036291">
    <property type="entry name" value="NAD(P)-bd_dom_sf"/>
</dbReference>